<accession>M7ZPD0</accession>
<sequence>MERKSIAMEGIPRQRPDIAGRSPLPRDRIFSWPWRRGGRRAEKAEEGLRTVM</sequence>
<evidence type="ECO:0000313" key="1">
    <source>
        <dbReference type="EMBL" id="EMS65068.1"/>
    </source>
</evidence>
<gene>
    <name evidence="1" type="ORF">TRIUR3_03349</name>
</gene>
<dbReference type="EMBL" id="KD048562">
    <property type="protein sequence ID" value="EMS65068.1"/>
    <property type="molecule type" value="Genomic_DNA"/>
</dbReference>
<dbReference type="AlphaFoldDB" id="M7ZPD0"/>
<organism evidence="1">
    <name type="scientific">Triticum urartu</name>
    <name type="common">Red wild einkorn</name>
    <name type="synonym">Crithodium urartu</name>
    <dbReference type="NCBI Taxonomy" id="4572"/>
    <lineage>
        <taxon>Eukaryota</taxon>
        <taxon>Viridiplantae</taxon>
        <taxon>Streptophyta</taxon>
        <taxon>Embryophyta</taxon>
        <taxon>Tracheophyta</taxon>
        <taxon>Spermatophyta</taxon>
        <taxon>Magnoliopsida</taxon>
        <taxon>Liliopsida</taxon>
        <taxon>Poales</taxon>
        <taxon>Poaceae</taxon>
        <taxon>BOP clade</taxon>
        <taxon>Pooideae</taxon>
        <taxon>Triticodae</taxon>
        <taxon>Triticeae</taxon>
        <taxon>Triticinae</taxon>
        <taxon>Triticum</taxon>
    </lineage>
</organism>
<name>M7ZPD0_TRIUA</name>
<proteinExistence type="predicted"/>
<reference evidence="1" key="1">
    <citation type="journal article" date="2013" name="Nature">
        <title>Draft genome of the wheat A-genome progenitor Triticum urartu.</title>
        <authorList>
            <person name="Ling H.Q."/>
            <person name="Zhao S."/>
            <person name="Liu D."/>
            <person name="Wang J."/>
            <person name="Sun H."/>
            <person name="Zhang C."/>
            <person name="Fan H."/>
            <person name="Li D."/>
            <person name="Dong L."/>
            <person name="Tao Y."/>
            <person name="Gao C."/>
            <person name="Wu H."/>
            <person name="Li Y."/>
            <person name="Cui Y."/>
            <person name="Guo X."/>
            <person name="Zheng S."/>
            <person name="Wang B."/>
            <person name="Yu K."/>
            <person name="Liang Q."/>
            <person name="Yang W."/>
            <person name="Lou X."/>
            <person name="Chen J."/>
            <person name="Feng M."/>
            <person name="Jian J."/>
            <person name="Zhang X."/>
            <person name="Luo G."/>
            <person name="Jiang Y."/>
            <person name="Liu J."/>
            <person name="Wang Z."/>
            <person name="Sha Y."/>
            <person name="Zhang B."/>
            <person name="Wu H."/>
            <person name="Tang D."/>
            <person name="Shen Q."/>
            <person name="Xue P."/>
            <person name="Zou S."/>
            <person name="Wang X."/>
            <person name="Liu X."/>
            <person name="Wang F."/>
            <person name="Yang Y."/>
            <person name="An X."/>
            <person name="Dong Z."/>
            <person name="Zhang K."/>
            <person name="Zhang X."/>
            <person name="Luo M.C."/>
            <person name="Dvorak J."/>
            <person name="Tong Y."/>
            <person name="Wang J."/>
            <person name="Yang H."/>
            <person name="Li Z."/>
            <person name="Wang D."/>
            <person name="Zhang A."/>
            <person name="Wang J."/>
        </authorList>
    </citation>
    <scope>NUCLEOTIDE SEQUENCE</scope>
</reference>
<protein>
    <submittedName>
        <fullName evidence="1">Uncharacterized protein</fullName>
    </submittedName>
</protein>